<dbReference type="InterPro" id="IPR017871">
    <property type="entry name" value="ABC_transporter-like_CS"/>
</dbReference>
<feature type="domain" description="ABC transporter" evidence="4">
    <location>
        <begin position="15"/>
        <end position="247"/>
    </location>
</feature>
<dbReference type="GO" id="GO:0098796">
    <property type="term" value="C:membrane protein complex"/>
    <property type="evidence" value="ECO:0007669"/>
    <property type="project" value="UniProtKB-ARBA"/>
</dbReference>
<dbReference type="PANTHER" id="PTHR24220">
    <property type="entry name" value="IMPORT ATP-BINDING PROTEIN"/>
    <property type="match status" value="1"/>
</dbReference>
<dbReference type="InterPro" id="IPR003593">
    <property type="entry name" value="AAA+_ATPase"/>
</dbReference>
<dbReference type="PROSITE" id="PS00211">
    <property type="entry name" value="ABC_TRANSPORTER_1"/>
    <property type="match status" value="1"/>
</dbReference>
<evidence type="ECO:0000313" key="5">
    <source>
        <dbReference type="EMBL" id="RZS89953.1"/>
    </source>
</evidence>
<dbReference type="GO" id="GO:0005524">
    <property type="term" value="F:ATP binding"/>
    <property type="evidence" value="ECO:0007669"/>
    <property type="project" value="UniProtKB-KW"/>
</dbReference>
<evidence type="ECO:0000313" key="6">
    <source>
        <dbReference type="Proteomes" id="UP000293638"/>
    </source>
</evidence>
<dbReference type="PROSITE" id="PS50893">
    <property type="entry name" value="ABC_TRANSPORTER_2"/>
    <property type="match status" value="1"/>
</dbReference>
<evidence type="ECO:0000256" key="3">
    <source>
        <dbReference type="ARBA" id="ARBA00022840"/>
    </source>
</evidence>
<sequence>MNPAPMSPDPTQPVLELRDVSRVHGQGGTEVHALRGVSLRVVPGELVAVMGPSGSGKSTLLTIAGGLDTPSSGEVLVEGMPLRGLGRRELARLRRRSVGYVFQDLNLVPALTAAENVALPRELDGVRAATARDEALDVLEEVGIAELADRYPDDMSGGQQQRVAIARALVGGRRLVLADEPTGALDSETGEAVLRLLRARVDAGAAGVLVTHEARHAAWADRVVFLRDGRAVDDTGYAATPDAVLHGRSA</sequence>
<comment type="caution">
    <text evidence="5">The sequence shown here is derived from an EMBL/GenBank/DDBJ whole genome shotgun (WGS) entry which is preliminary data.</text>
</comment>
<dbReference type="Pfam" id="PF00005">
    <property type="entry name" value="ABC_tran"/>
    <property type="match status" value="1"/>
</dbReference>
<dbReference type="InterPro" id="IPR017911">
    <property type="entry name" value="MacB-like_ATP-bd"/>
</dbReference>
<dbReference type="GO" id="GO:0022857">
    <property type="term" value="F:transmembrane transporter activity"/>
    <property type="evidence" value="ECO:0007669"/>
    <property type="project" value="TreeGrafter"/>
</dbReference>
<keyword evidence="6" id="KW-1185">Reference proteome</keyword>
<dbReference type="SUPFAM" id="SSF52540">
    <property type="entry name" value="P-loop containing nucleoside triphosphate hydrolases"/>
    <property type="match status" value="1"/>
</dbReference>
<dbReference type="GO" id="GO:0016887">
    <property type="term" value="F:ATP hydrolysis activity"/>
    <property type="evidence" value="ECO:0007669"/>
    <property type="project" value="InterPro"/>
</dbReference>
<dbReference type="Gene3D" id="3.40.50.300">
    <property type="entry name" value="P-loop containing nucleotide triphosphate hydrolases"/>
    <property type="match status" value="1"/>
</dbReference>
<dbReference type="InterPro" id="IPR003439">
    <property type="entry name" value="ABC_transporter-like_ATP-bd"/>
</dbReference>
<dbReference type="FunFam" id="3.40.50.300:FF:000032">
    <property type="entry name" value="Export ABC transporter ATP-binding protein"/>
    <property type="match status" value="1"/>
</dbReference>
<evidence type="ECO:0000256" key="2">
    <source>
        <dbReference type="ARBA" id="ARBA00022741"/>
    </source>
</evidence>
<dbReference type="Proteomes" id="UP000293638">
    <property type="component" value="Unassembled WGS sequence"/>
</dbReference>
<name>A0A4Q7NS58_9ACTN</name>
<dbReference type="InterPro" id="IPR015854">
    <property type="entry name" value="ABC_transpr_LolD-like"/>
</dbReference>
<accession>A0A4Q7NS58</accession>
<gene>
    <name evidence="5" type="ORF">EV189_1735</name>
</gene>
<dbReference type="CDD" id="cd03255">
    <property type="entry name" value="ABC_MJ0796_LolCDE_FtsE"/>
    <property type="match status" value="1"/>
</dbReference>
<keyword evidence="1" id="KW-0813">Transport</keyword>
<dbReference type="SMART" id="SM00382">
    <property type="entry name" value="AAA"/>
    <property type="match status" value="1"/>
</dbReference>
<keyword evidence="3 5" id="KW-0067">ATP-binding</keyword>
<organism evidence="5 6">
    <name type="scientific">Motilibacter rhizosphaerae</name>
    <dbReference type="NCBI Taxonomy" id="598652"/>
    <lineage>
        <taxon>Bacteria</taxon>
        <taxon>Bacillati</taxon>
        <taxon>Actinomycetota</taxon>
        <taxon>Actinomycetes</taxon>
        <taxon>Motilibacterales</taxon>
        <taxon>Motilibacteraceae</taxon>
        <taxon>Motilibacter</taxon>
    </lineage>
</organism>
<evidence type="ECO:0000256" key="1">
    <source>
        <dbReference type="ARBA" id="ARBA00022448"/>
    </source>
</evidence>
<dbReference type="PANTHER" id="PTHR24220:SF685">
    <property type="entry name" value="ABC TRANSPORTER RELATED"/>
    <property type="match status" value="1"/>
</dbReference>
<dbReference type="GO" id="GO:0005886">
    <property type="term" value="C:plasma membrane"/>
    <property type="evidence" value="ECO:0007669"/>
    <property type="project" value="TreeGrafter"/>
</dbReference>
<dbReference type="EMBL" id="SGXD01000002">
    <property type="protein sequence ID" value="RZS89953.1"/>
    <property type="molecule type" value="Genomic_DNA"/>
</dbReference>
<proteinExistence type="predicted"/>
<keyword evidence="2" id="KW-0547">Nucleotide-binding</keyword>
<dbReference type="AlphaFoldDB" id="A0A4Q7NS58"/>
<dbReference type="InterPro" id="IPR027417">
    <property type="entry name" value="P-loop_NTPase"/>
</dbReference>
<reference evidence="5 6" key="1">
    <citation type="submission" date="2019-02" db="EMBL/GenBank/DDBJ databases">
        <title>Genomic Encyclopedia of Type Strains, Phase IV (KMG-IV): sequencing the most valuable type-strain genomes for metagenomic binning, comparative biology and taxonomic classification.</title>
        <authorList>
            <person name="Goeker M."/>
        </authorList>
    </citation>
    <scope>NUCLEOTIDE SEQUENCE [LARGE SCALE GENOMIC DNA]</scope>
    <source>
        <strain evidence="5 6">DSM 45622</strain>
    </source>
</reference>
<protein>
    <submittedName>
        <fullName evidence="5">Putative ABC transport system ATP-binding protein</fullName>
    </submittedName>
</protein>
<evidence type="ECO:0000259" key="4">
    <source>
        <dbReference type="PROSITE" id="PS50893"/>
    </source>
</evidence>